<dbReference type="GO" id="GO:0005524">
    <property type="term" value="F:ATP binding"/>
    <property type="evidence" value="ECO:0007669"/>
    <property type="project" value="UniProtKB-KW"/>
</dbReference>
<keyword evidence="3" id="KW-1003">Cell membrane</keyword>
<dbReference type="EMBL" id="FNRJ01000001">
    <property type="protein sequence ID" value="SEA03667.1"/>
    <property type="molecule type" value="Genomic_DNA"/>
</dbReference>
<protein>
    <submittedName>
        <fullName evidence="12">ATP-binding cassette, subfamily B</fullName>
    </submittedName>
</protein>
<proteinExistence type="predicted"/>
<dbReference type="Proteomes" id="UP000242469">
    <property type="component" value="Unassembled WGS sequence"/>
</dbReference>
<dbReference type="GO" id="GO:0140359">
    <property type="term" value="F:ABC-type transporter activity"/>
    <property type="evidence" value="ECO:0007669"/>
    <property type="project" value="InterPro"/>
</dbReference>
<keyword evidence="5" id="KW-0547">Nucleotide-binding</keyword>
<dbReference type="STRING" id="1122198.SAMN02745729_101288"/>
<dbReference type="InterPro" id="IPR003593">
    <property type="entry name" value="AAA+_ATPase"/>
</dbReference>
<reference evidence="13" key="1">
    <citation type="submission" date="2016-10" db="EMBL/GenBank/DDBJ databases">
        <authorList>
            <person name="Varghese N."/>
            <person name="Submissions S."/>
        </authorList>
    </citation>
    <scope>NUCLEOTIDE SEQUENCE [LARGE SCALE GENOMIC DNA]</scope>
    <source>
        <strain evidence="13">DSM 11526</strain>
    </source>
</reference>
<feature type="transmembrane region" description="Helical" evidence="9">
    <location>
        <begin position="270"/>
        <end position="291"/>
    </location>
</feature>
<dbReference type="PANTHER" id="PTHR24221">
    <property type="entry name" value="ATP-BINDING CASSETTE SUB-FAMILY B"/>
    <property type="match status" value="1"/>
</dbReference>
<dbReference type="GO" id="GO:0005886">
    <property type="term" value="C:plasma membrane"/>
    <property type="evidence" value="ECO:0007669"/>
    <property type="project" value="UniProtKB-SubCell"/>
</dbReference>
<dbReference type="AlphaFoldDB" id="A0A1H3XW27"/>
<dbReference type="Gene3D" id="3.40.50.300">
    <property type="entry name" value="P-loop containing nucleotide triphosphate hydrolases"/>
    <property type="match status" value="1"/>
</dbReference>
<evidence type="ECO:0000256" key="3">
    <source>
        <dbReference type="ARBA" id="ARBA00022475"/>
    </source>
</evidence>
<dbReference type="InterPro" id="IPR011527">
    <property type="entry name" value="ABC1_TM_dom"/>
</dbReference>
<dbReference type="Pfam" id="PF00005">
    <property type="entry name" value="ABC_tran"/>
    <property type="match status" value="1"/>
</dbReference>
<dbReference type="Gene3D" id="1.20.1560.10">
    <property type="entry name" value="ABC transporter type 1, transmembrane domain"/>
    <property type="match status" value="1"/>
</dbReference>
<evidence type="ECO:0000313" key="13">
    <source>
        <dbReference type="Proteomes" id="UP000242469"/>
    </source>
</evidence>
<feature type="transmembrane region" description="Helical" evidence="9">
    <location>
        <begin position="241"/>
        <end position="264"/>
    </location>
</feature>
<gene>
    <name evidence="12" type="ORF">SAMN02745729_101288</name>
</gene>
<dbReference type="RefSeq" id="WP_217632921.1">
    <property type="nucleotide sequence ID" value="NZ_FNRJ01000001.1"/>
</dbReference>
<dbReference type="PROSITE" id="PS50929">
    <property type="entry name" value="ABC_TM1F"/>
    <property type="match status" value="1"/>
</dbReference>
<feature type="transmembrane region" description="Helical" evidence="9">
    <location>
        <begin position="132"/>
        <end position="150"/>
    </location>
</feature>
<dbReference type="InterPro" id="IPR003439">
    <property type="entry name" value="ABC_transporter-like_ATP-bd"/>
</dbReference>
<accession>A0A1H3XW27</accession>
<feature type="domain" description="ABC transporter" evidence="10">
    <location>
        <begin position="330"/>
        <end position="569"/>
    </location>
</feature>
<dbReference type="GO" id="GO:0034040">
    <property type="term" value="F:ATPase-coupled lipid transmembrane transporter activity"/>
    <property type="evidence" value="ECO:0007669"/>
    <property type="project" value="TreeGrafter"/>
</dbReference>
<evidence type="ECO:0000256" key="8">
    <source>
        <dbReference type="ARBA" id="ARBA00023136"/>
    </source>
</evidence>
<name>A0A1H3XW27_9GAMM</name>
<keyword evidence="8 9" id="KW-0472">Membrane</keyword>
<keyword evidence="2" id="KW-0813">Transport</keyword>
<evidence type="ECO:0000256" key="7">
    <source>
        <dbReference type="ARBA" id="ARBA00022989"/>
    </source>
</evidence>
<evidence type="ECO:0000256" key="1">
    <source>
        <dbReference type="ARBA" id="ARBA00004651"/>
    </source>
</evidence>
<dbReference type="SMART" id="SM00382">
    <property type="entry name" value="AAA"/>
    <property type="match status" value="1"/>
</dbReference>
<evidence type="ECO:0000256" key="5">
    <source>
        <dbReference type="ARBA" id="ARBA00022741"/>
    </source>
</evidence>
<evidence type="ECO:0000256" key="6">
    <source>
        <dbReference type="ARBA" id="ARBA00022840"/>
    </source>
</evidence>
<evidence type="ECO:0000256" key="2">
    <source>
        <dbReference type="ARBA" id="ARBA00022448"/>
    </source>
</evidence>
<keyword evidence="13" id="KW-1185">Reference proteome</keyword>
<dbReference type="PANTHER" id="PTHR24221:SF397">
    <property type="entry name" value="ABC TRANSPORTER, ATP-BINDING TRANSMEMBRANE PROTEIN"/>
    <property type="match status" value="1"/>
</dbReference>
<organism evidence="12 13">
    <name type="scientific">Marinobacterium iners DSM 11526</name>
    <dbReference type="NCBI Taxonomy" id="1122198"/>
    <lineage>
        <taxon>Bacteria</taxon>
        <taxon>Pseudomonadati</taxon>
        <taxon>Pseudomonadota</taxon>
        <taxon>Gammaproteobacteria</taxon>
        <taxon>Oceanospirillales</taxon>
        <taxon>Oceanospirillaceae</taxon>
        <taxon>Marinobacterium</taxon>
    </lineage>
</organism>
<dbReference type="InterPro" id="IPR036640">
    <property type="entry name" value="ABC1_TM_sf"/>
</dbReference>
<keyword evidence="6 12" id="KW-0067">ATP-binding</keyword>
<evidence type="ECO:0000259" key="11">
    <source>
        <dbReference type="PROSITE" id="PS50929"/>
    </source>
</evidence>
<sequence length="590" mass="64364">MSKSWDILQPVQRQIQLAMVLSGTSAVFGLAALALLGLVLGQLMQHPHVWPWLAMTLAFISLAASLLLRLSAFNQSHYAAFRLETILRTDMAQHLAQVSLGDIQQFGAGALSKVMQDDIKALHIFVADSTPMYARAMVAPICTLLILVWLDWRLASGAVAVLLLGVGVLGLAMRNSGQMQCRYNAARERVSAAIVEFVQAMPVVRTFDTGHTTFSRYQQALESYQEILTDWYRQAGFPTRYAFVVLNPLPTLIVLLGLGGWLGAQGTLNFATWAAVLLLGAGMAESVMPLMSLHHLVARAKLSVGRIQQVMALPILPIPIESRQPSSSAIDFEGVSFGHGAYPQSKGELVLHDVTFHAAPGTVTALVGPSGAGKSTIARLIPRFWDVDAGCIRIGGVDIRDMTTETLMAQVAFVFQESFLLADSVANNIRMGRPDATMEEVVAAARAAQAHNFIQSLPEGYDTQVGERGGLISGGQRQRITIARAILQNRPILVLDEPTAFADPENEAALMKALSVLMRGRTVILVTHRFATIRSAHQILVFDQGQLVERGQHDDLVNQSGIYAWLWSRHEKAQNWALKRRPVVSENGGE</sequence>
<dbReference type="SUPFAM" id="SSF90123">
    <property type="entry name" value="ABC transporter transmembrane region"/>
    <property type="match status" value="1"/>
</dbReference>
<dbReference type="FunFam" id="3.40.50.300:FF:000221">
    <property type="entry name" value="Multidrug ABC transporter ATP-binding protein"/>
    <property type="match status" value="1"/>
</dbReference>
<comment type="subcellular location">
    <subcellularLocation>
        <location evidence="1">Cell membrane</location>
        <topology evidence="1">Multi-pass membrane protein</topology>
    </subcellularLocation>
</comment>
<dbReference type="PROSITE" id="PS00211">
    <property type="entry name" value="ABC_TRANSPORTER_1"/>
    <property type="match status" value="1"/>
</dbReference>
<feature type="transmembrane region" description="Helical" evidence="9">
    <location>
        <begin position="156"/>
        <end position="173"/>
    </location>
</feature>
<evidence type="ECO:0000256" key="9">
    <source>
        <dbReference type="SAM" id="Phobius"/>
    </source>
</evidence>
<dbReference type="InterPro" id="IPR017871">
    <property type="entry name" value="ABC_transporter-like_CS"/>
</dbReference>
<dbReference type="GO" id="GO:0016887">
    <property type="term" value="F:ATP hydrolysis activity"/>
    <property type="evidence" value="ECO:0007669"/>
    <property type="project" value="InterPro"/>
</dbReference>
<dbReference type="InterPro" id="IPR039421">
    <property type="entry name" value="Type_1_exporter"/>
</dbReference>
<evidence type="ECO:0000256" key="4">
    <source>
        <dbReference type="ARBA" id="ARBA00022692"/>
    </source>
</evidence>
<evidence type="ECO:0000259" key="10">
    <source>
        <dbReference type="PROSITE" id="PS50893"/>
    </source>
</evidence>
<keyword evidence="7 9" id="KW-1133">Transmembrane helix</keyword>
<evidence type="ECO:0000313" key="12">
    <source>
        <dbReference type="EMBL" id="SEA03667.1"/>
    </source>
</evidence>
<feature type="domain" description="ABC transmembrane type-1" evidence="11">
    <location>
        <begin position="17"/>
        <end position="299"/>
    </location>
</feature>
<dbReference type="PROSITE" id="PS50893">
    <property type="entry name" value="ABC_TRANSPORTER_2"/>
    <property type="match status" value="1"/>
</dbReference>
<dbReference type="Pfam" id="PF00664">
    <property type="entry name" value="ABC_membrane"/>
    <property type="match status" value="1"/>
</dbReference>
<dbReference type="SUPFAM" id="SSF52540">
    <property type="entry name" value="P-loop containing nucleoside triphosphate hydrolases"/>
    <property type="match status" value="1"/>
</dbReference>
<feature type="transmembrane region" description="Helical" evidence="9">
    <location>
        <begin position="49"/>
        <end position="68"/>
    </location>
</feature>
<keyword evidence="4 9" id="KW-0812">Transmembrane</keyword>
<dbReference type="InterPro" id="IPR027417">
    <property type="entry name" value="P-loop_NTPase"/>
</dbReference>
<feature type="transmembrane region" description="Helical" evidence="9">
    <location>
        <begin position="20"/>
        <end position="43"/>
    </location>
</feature>